<evidence type="ECO:0000313" key="3">
    <source>
        <dbReference type="Proteomes" id="UP001060733"/>
    </source>
</evidence>
<dbReference type="NCBIfam" id="NF003768">
    <property type="entry name" value="PRK05365.1"/>
    <property type="match status" value="1"/>
</dbReference>
<evidence type="ECO:0000313" key="2">
    <source>
        <dbReference type="EMBL" id="UXY33350.1"/>
    </source>
</evidence>
<dbReference type="InterPro" id="IPR029479">
    <property type="entry name" value="Nitroreductase"/>
</dbReference>
<keyword evidence="2" id="KW-0560">Oxidoreductase</keyword>
<dbReference type="PANTHER" id="PTHR43543:SF1">
    <property type="entry name" value="MALONIC SEMIALDEHYDE REDUCTASE RUTE-RELATED"/>
    <property type="match status" value="1"/>
</dbReference>
<dbReference type="RefSeq" id="WP_263276712.1">
    <property type="nucleotide sequence ID" value="NZ_CP106795.1"/>
</dbReference>
<dbReference type="SUPFAM" id="SSF55469">
    <property type="entry name" value="FMN-dependent nitroreductase-like"/>
    <property type="match status" value="1"/>
</dbReference>
<evidence type="ECO:0000259" key="1">
    <source>
        <dbReference type="Pfam" id="PF00881"/>
    </source>
</evidence>
<protein>
    <submittedName>
        <fullName evidence="2">Malonic semialdehyde reductase</fullName>
        <ecNumber evidence="2">1.1.1.298</ecNumber>
    </submittedName>
</protein>
<dbReference type="Proteomes" id="UP001060733">
    <property type="component" value="Chromosome"/>
</dbReference>
<reference evidence="2" key="1">
    <citation type="submission" date="2022-10" db="EMBL/GenBank/DDBJ databases">
        <authorList>
            <person name="Mo P."/>
        </authorList>
    </citation>
    <scope>NUCLEOTIDE SEQUENCE</scope>
    <source>
        <strain evidence="2">HUAS 14-6</strain>
    </source>
</reference>
<keyword evidence="3" id="KW-1185">Reference proteome</keyword>
<dbReference type="EC" id="1.1.1.298" evidence="2"/>
<dbReference type="Pfam" id="PF00881">
    <property type="entry name" value="Nitroreductase"/>
    <property type="match status" value="1"/>
</dbReference>
<gene>
    <name evidence="2" type="ORF">N8I86_00555</name>
</gene>
<dbReference type="InterPro" id="IPR000415">
    <property type="entry name" value="Nitroreductase-like"/>
</dbReference>
<proteinExistence type="predicted"/>
<dbReference type="PANTHER" id="PTHR43543">
    <property type="entry name" value="MALONIC SEMIALDEHYDE REDUCTASE RUTE-RELATED"/>
    <property type="match status" value="1"/>
</dbReference>
<sequence>MRENVSITDRAPQLLDVLDDAGRKILFTEARTANTFATTAVTDDELATIWELARWSPSAANGQPLRVLFVRTREGKERLIRHLDEGNRAKTLSAPAVAILAYDVDFHDQMPTVFPARGEMLRAAFADQTEKRKSIAGYNSALQTGVFLLAVRAAGLAAGPMAGFDRAGVDEEFFAGTSWRSHLVVNIGHPGADPWFPRLPRVPVEDAIAWA</sequence>
<feature type="domain" description="Nitroreductase" evidence="1">
    <location>
        <begin position="31"/>
        <end position="189"/>
    </location>
</feature>
<dbReference type="EMBL" id="CP106795">
    <property type="protein sequence ID" value="UXY33350.1"/>
    <property type="molecule type" value="Genomic_DNA"/>
</dbReference>
<name>A0ABY6EEN5_9ACTN</name>
<accession>A0ABY6EEN5</accession>
<dbReference type="Gene3D" id="3.40.109.10">
    <property type="entry name" value="NADH Oxidase"/>
    <property type="match status" value="1"/>
</dbReference>
<dbReference type="InterPro" id="IPR050461">
    <property type="entry name" value="Nitroreductase_HadB/RutE"/>
</dbReference>
<dbReference type="GO" id="GO:0035527">
    <property type="term" value="F:3-hydroxypropionate dehydrogenase (NADP+) activity"/>
    <property type="evidence" value="ECO:0007669"/>
    <property type="project" value="UniProtKB-EC"/>
</dbReference>
<organism evidence="2 3">
    <name type="scientific">Streptomyces albidocamelliae</name>
    <dbReference type="NCBI Taxonomy" id="2981135"/>
    <lineage>
        <taxon>Bacteria</taxon>
        <taxon>Bacillati</taxon>
        <taxon>Actinomycetota</taxon>
        <taxon>Actinomycetes</taxon>
        <taxon>Kitasatosporales</taxon>
        <taxon>Streptomycetaceae</taxon>
        <taxon>Streptomyces</taxon>
    </lineage>
</organism>